<evidence type="ECO:0000256" key="7">
    <source>
        <dbReference type="ARBA" id="ARBA00023212"/>
    </source>
</evidence>
<keyword evidence="6" id="KW-0969">Cilium</keyword>
<sequence>MSSTLRILFVAICFLSAVSNAYQYSNTFISQVTTYPNIVTNKNRCLPGRGSSASQTVLICDPHELLSTDRGTEKSFLAKPFHGGLLDFQLANFSRKHEESFGRPRSVDEDLPVQVITGNPRLKTGEPDDENYARKYDFPIDHLSFDFVVLPTYRDQEGYVSTLRELKYGDQHPEDAPITVPEDGVLIHGLFMDGFRWDDETMMIADSLPRVTIESLPMLHMKPEMDFKPAPDRYIAPLYKTSARAGALSTTGISTNFIIAIPLATTESQDRWINCGAALVCEM</sequence>
<evidence type="ECO:0000256" key="1">
    <source>
        <dbReference type="ARBA" id="ARBA00004138"/>
    </source>
</evidence>
<dbReference type="GO" id="GO:0000166">
    <property type="term" value="F:nucleotide binding"/>
    <property type="evidence" value="ECO:0007669"/>
    <property type="project" value="UniProtKB-KW"/>
</dbReference>
<dbReference type="GO" id="GO:0030286">
    <property type="term" value="C:dynein complex"/>
    <property type="evidence" value="ECO:0007669"/>
    <property type="project" value="InterPro"/>
</dbReference>
<feature type="domain" description="Dynein heavy chain C-terminal" evidence="10">
    <location>
        <begin position="131"/>
        <end position="281"/>
    </location>
</feature>
<protein>
    <submittedName>
        <fullName evidence="11">Dynein_C domain-containing protein</fullName>
    </submittedName>
</protein>
<feature type="signal peptide" evidence="9">
    <location>
        <begin position="1"/>
        <end position="21"/>
    </location>
</feature>
<accession>A0A5K3EMJ9</accession>
<keyword evidence="4" id="KW-0547">Nucleotide-binding</keyword>
<evidence type="ECO:0000313" key="11">
    <source>
        <dbReference type="WBParaSite" id="MCU_001307-RA"/>
    </source>
</evidence>
<dbReference type="GO" id="GO:0045505">
    <property type="term" value="F:dynein intermediate chain binding"/>
    <property type="evidence" value="ECO:0007669"/>
    <property type="project" value="InterPro"/>
</dbReference>
<dbReference type="AlphaFoldDB" id="A0A5K3EMJ9"/>
<name>A0A5K3EMJ9_MESCO</name>
<evidence type="ECO:0000256" key="8">
    <source>
        <dbReference type="ARBA" id="ARBA00023273"/>
    </source>
</evidence>
<dbReference type="PANTHER" id="PTHR22878:SF68">
    <property type="entry name" value="DYNEIN HEAVY CHAIN 6, AXONEMAL-LIKE"/>
    <property type="match status" value="1"/>
</dbReference>
<dbReference type="InterPro" id="IPR041228">
    <property type="entry name" value="Dynein_C"/>
</dbReference>
<keyword evidence="3" id="KW-0963">Cytoplasm</keyword>
<dbReference type="PANTHER" id="PTHR22878">
    <property type="entry name" value="DYNEIN HEAVY CHAIN 6, AXONEMAL-LIKE-RELATED"/>
    <property type="match status" value="1"/>
</dbReference>
<evidence type="ECO:0000256" key="2">
    <source>
        <dbReference type="ARBA" id="ARBA00004245"/>
    </source>
</evidence>
<organism evidence="11">
    <name type="scientific">Mesocestoides corti</name>
    <name type="common">Flatworm</name>
    <dbReference type="NCBI Taxonomy" id="53468"/>
    <lineage>
        <taxon>Eukaryota</taxon>
        <taxon>Metazoa</taxon>
        <taxon>Spiralia</taxon>
        <taxon>Lophotrochozoa</taxon>
        <taxon>Platyhelminthes</taxon>
        <taxon>Cestoda</taxon>
        <taxon>Eucestoda</taxon>
        <taxon>Cyclophyllidea</taxon>
        <taxon>Mesocestoididae</taxon>
        <taxon>Mesocestoides</taxon>
    </lineage>
</organism>
<feature type="chain" id="PRO_5024301785" evidence="9">
    <location>
        <begin position="22"/>
        <end position="283"/>
    </location>
</feature>
<dbReference type="InterPro" id="IPR026983">
    <property type="entry name" value="DHC"/>
</dbReference>
<dbReference type="Gene3D" id="3.10.490.20">
    <property type="match status" value="1"/>
</dbReference>
<evidence type="ECO:0000256" key="3">
    <source>
        <dbReference type="ARBA" id="ARBA00022490"/>
    </source>
</evidence>
<dbReference type="Pfam" id="PF18199">
    <property type="entry name" value="Dynein_C"/>
    <property type="match status" value="1"/>
</dbReference>
<dbReference type="InterPro" id="IPR043160">
    <property type="entry name" value="Dynein_C_barrel"/>
</dbReference>
<keyword evidence="9" id="KW-0732">Signal</keyword>
<dbReference type="FunFam" id="3.10.490.20:FF:000005">
    <property type="entry name" value="Dynein axonemal heavy chain 6"/>
    <property type="match status" value="1"/>
</dbReference>
<dbReference type="WBParaSite" id="MCU_001307-RA">
    <property type="protein sequence ID" value="MCU_001307-RA"/>
    <property type="gene ID" value="MCU_001307"/>
</dbReference>
<evidence type="ECO:0000256" key="4">
    <source>
        <dbReference type="ARBA" id="ARBA00022741"/>
    </source>
</evidence>
<dbReference type="GO" id="GO:0051959">
    <property type="term" value="F:dynein light intermediate chain binding"/>
    <property type="evidence" value="ECO:0007669"/>
    <property type="project" value="InterPro"/>
</dbReference>
<evidence type="ECO:0000259" key="10">
    <source>
        <dbReference type="Pfam" id="PF18199"/>
    </source>
</evidence>
<dbReference type="GO" id="GO:0005929">
    <property type="term" value="C:cilium"/>
    <property type="evidence" value="ECO:0007669"/>
    <property type="project" value="UniProtKB-SubCell"/>
</dbReference>
<dbReference type="GO" id="GO:0007018">
    <property type="term" value="P:microtubule-based movement"/>
    <property type="evidence" value="ECO:0007669"/>
    <property type="project" value="InterPro"/>
</dbReference>
<evidence type="ECO:0000256" key="6">
    <source>
        <dbReference type="ARBA" id="ARBA00023069"/>
    </source>
</evidence>
<evidence type="ECO:0000256" key="5">
    <source>
        <dbReference type="ARBA" id="ARBA00023054"/>
    </source>
</evidence>
<keyword evidence="5" id="KW-0175">Coiled coil</keyword>
<keyword evidence="7" id="KW-0206">Cytoskeleton</keyword>
<evidence type="ECO:0000256" key="9">
    <source>
        <dbReference type="SAM" id="SignalP"/>
    </source>
</evidence>
<comment type="subcellular location">
    <subcellularLocation>
        <location evidence="1">Cell projection</location>
        <location evidence="1">Cilium</location>
    </subcellularLocation>
    <subcellularLocation>
        <location evidence="2">Cytoplasm</location>
        <location evidence="2">Cytoskeleton</location>
    </subcellularLocation>
</comment>
<reference evidence="11" key="1">
    <citation type="submission" date="2019-11" db="UniProtKB">
        <authorList>
            <consortium name="WormBaseParasite"/>
        </authorList>
    </citation>
    <scope>IDENTIFICATION</scope>
</reference>
<proteinExistence type="predicted"/>
<keyword evidence="8" id="KW-0966">Cell projection</keyword>